<proteinExistence type="predicted"/>
<evidence type="ECO:0000313" key="1">
    <source>
        <dbReference type="EMBL" id="QBP07041.1"/>
    </source>
</evidence>
<name>A0A6G5P4E3_9CAUD</name>
<reference evidence="1 2" key="1">
    <citation type="submission" date="2019-02" db="EMBL/GenBank/DDBJ databases">
        <title>Genome sequence of multidrug-resistant Edwardsiella tarda isolate infecting lytic phage ETP-1.</title>
        <authorList>
            <person name="Nikapitiya C."/>
            <person name="Senevirathne A."/>
            <person name="De Zoysa M."/>
            <person name="Lee J."/>
        </authorList>
    </citation>
    <scope>NUCLEOTIDE SEQUENCE [LARGE SCALE GENOMIC DNA]</scope>
</reference>
<dbReference type="Proteomes" id="UP000501729">
    <property type="component" value="Segment"/>
</dbReference>
<dbReference type="EMBL" id="MK574011">
    <property type="protein sequence ID" value="QBP07041.1"/>
    <property type="molecule type" value="Genomic_DNA"/>
</dbReference>
<sequence>MKLQQFNGGLHARPRPQFIDLSQGVVYENINQEAGSLAPVMLPKDSGQAVLPYHTFYVAGNKWVSSNIQRYYVEFQKTLYWCDGIGLPQKLNMRGAQTNLGLAAPSTKASFRAVDNPGVVSDVEVKRTEAAGSGLPSELHVYVIVNVDGDAFSNALQLTVDTKGTVNTIAESTPKPIIQPKINSDTSTTKYQVSIGQVKGVTIGSGGVQVYRQYNNKFRLVGTITNGTATVADTVYDIGTNLELDFTKFGALQGVYQYVTTFVNSNDGAESAPSALSEELDLKGGGSIYAYGFPQSEDRQVDKMRLYRVGGNLGEFTLVKELPIATLDYTDATSDASLPGTLLTTQNAASAPAGLKYMREAYAMLFAAEGSKLRFTPVGRPNEWPETFFLQYDADITGIAPVANGILVFTEYRTHIVTGNGPSVLSTYLLSGDQGCISNESIQFVGAEALWVSSDGICVSSGAQINVITRELLGKLDIRPVDSAVYDGQYYVMTDSGLIYCINNGTVKHFRFDISSLAVANDKLYGYNNGTLWELFASTDPAVMRFKSALMTEGSFTLNKVYKKIFTYSAGHIIIRILINGTIVVERVLSGEDSFDIQVPQELQRGFNLQFEVEGTGEVSELEYVVGA</sequence>
<protein>
    <submittedName>
        <fullName evidence="1">Uncharacterized protein</fullName>
    </submittedName>
</protein>
<gene>
    <name evidence="1" type="ORF">ETP1_040</name>
</gene>
<accession>A0A6G5P4E3</accession>
<organism evidence="1 2">
    <name type="scientific">Edwardsiella phage ETP-1</name>
    <dbReference type="NCBI Taxonomy" id="2544920"/>
    <lineage>
        <taxon>Viruses</taxon>
        <taxon>Duplodnaviria</taxon>
        <taxon>Heunggongvirae</taxon>
        <taxon>Uroviricota</taxon>
        <taxon>Caudoviricetes</taxon>
        <taxon>Kafunavirus</taxon>
        <taxon>Kafunavirus KF1</taxon>
    </lineage>
</organism>
<evidence type="ECO:0000313" key="2">
    <source>
        <dbReference type="Proteomes" id="UP000501729"/>
    </source>
</evidence>